<dbReference type="InterPro" id="IPR050879">
    <property type="entry name" value="Acyltransferase_3"/>
</dbReference>
<evidence type="ECO:0000313" key="6">
    <source>
        <dbReference type="Proteomes" id="UP000243217"/>
    </source>
</evidence>
<keyword evidence="6" id="KW-1185">Reference proteome</keyword>
<dbReference type="InterPro" id="IPR043968">
    <property type="entry name" value="SGNH"/>
</dbReference>
<organism evidence="5 6">
    <name type="scientific">Thraustotheca clavata</name>
    <dbReference type="NCBI Taxonomy" id="74557"/>
    <lineage>
        <taxon>Eukaryota</taxon>
        <taxon>Sar</taxon>
        <taxon>Stramenopiles</taxon>
        <taxon>Oomycota</taxon>
        <taxon>Saprolegniomycetes</taxon>
        <taxon>Saprolegniales</taxon>
        <taxon>Achlyaceae</taxon>
        <taxon>Thraustotheca</taxon>
    </lineage>
</organism>
<dbReference type="OrthoDB" id="207378at2759"/>
<name>A0A1W0A0H6_9STRA</name>
<feature type="domain" description="Acyltransferase 3" evidence="3">
    <location>
        <begin position="55"/>
        <end position="389"/>
    </location>
</feature>
<evidence type="ECO:0000313" key="5">
    <source>
        <dbReference type="EMBL" id="OQS03775.1"/>
    </source>
</evidence>
<feature type="domain" description="SGNH" evidence="4">
    <location>
        <begin position="512"/>
        <end position="715"/>
    </location>
</feature>
<keyword evidence="2" id="KW-0812">Transmembrane</keyword>
<keyword evidence="2" id="KW-1133">Transmembrane helix</keyword>
<feature type="transmembrane region" description="Helical" evidence="2">
    <location>
        <begin position="239"/>
        <end position="262"/>
    </location>
</feature>
<feature type="transmembrane region" description="Helical" evidence="2">
    <location>
        <begin position="213"/>
        <end position="233"/>
    </location>
</feature>
<keyword evidence="5" id="KW-0012">Acyltransferase</keyword>
<protein>
    <submittedName>
        <fullName evidence="5">Acyltransferase 3</fullName>
    </submittedName>
</protein>
<dbReference type="GO" id="GO:0000271">
    <property type="term" value="P:polysaccharide biosynthetic process"/>
    <property type="evidence" value="ECO:0007669"/>
    <property type="project" value="TreeGrafter"/>
</dbReference>
<feature type="transmembrane region" description="Helical" evidence="2">
    <location>
        <begin position="121"/>
        <end position="142"/>
    </location>
</feature>
<dbReference type="GO" id="GO:0016747">
    <property type="term" value="F:acyltransferase activity, transferring groups other than amino-acyl groups"/>
    <property type="evidence" value="ECO:0007669"/>
    <property type="project" value="InterPro"/>
</dbReference>
<feature type="region of interest" description="Disordered" evidence="1">
    <location>
        <begin position="1"/>
        <end position="32"/>
    </location>
</feature>
<feature type="transmembrane region" description="Helical" evidence="2">
    <location>
        <begin position="331"/>
        <end position="353"/>
    </location>
</feature>
<keyword evidence="5" id="KW-0808">Transferase</keyword>
<dbReference type="Proteomes" id="UP000243217">
    <property type="component" value="Unassembled WGS sequence"/>
</dbReference>
<evidence type="ECO:0000256" key="2">
    <source>
        <dbReference type="SAM" id="Phobius"/>
    </source>
</evidence>
<sequence>MEVPNHREQPTPTTQHYEISTPRSDQQSNDTADTVVVEVPSVPAPAPHAISYRPDIDGLRCLAVVPVVIYHAYPTSIPGGFTGVDIFFVISGYLISGILFKENKNQKFTYSNFYSRRIRRIFPGLILVLIFTIVAGCLWYITEPLQNMAATLWAGAVFGANIQVLTLKQTYFSASVKEDPLLHLWSLGVEEQFYIFWPLFVTLLSKLSFRKAFVAQVVFMVASFVLNILFLGYNGNNNWSFYFPFCRFWQMSIGGLLAFVNMTDSTSIIATRPSWLISSGLAMIGMAMVVVGFVCIDDKMPFPGYWSLLPTFGAALLIYSGPDTYLHRFLLALRPCVWIGQISYALYLWHWPLLVYAKARFPNDDLRPWSQEPYMMVVYSVLASAATLYIVENNLRRRKSKFVVPMLFGLMMCIAALGIVIEHNAYSFSVLAQPKVASTGPIIIPSATSVNGTVLDELPNMSKPPRYQQPTVAKILSAKDDFQPDGPEFHTIDTGSPYIPTSENMILNMGQTDKLVIVLGDSHGHMVKPRFASLYYKAVNASEPFPTMVFKTRNGHPPSYLKPKAVFYSLDWPQWIRPNSGASDHPNGPICCTAGYVDSCPNQSPNDAKAMIASFQQEISAFAALGIKIFAATLNPEGPQFAFTNMLNGNSVGAVAPVSKKAYKATHADLIAMVEGAVKSVNGTIIDYSDNQCWGDVCEVISNVGEPIFRDNDHFRPGYVAKFLSVLDQVAKAGV</sequence>
<keyword evidence="2" id="KW-0472">Membrane</keyword>
<feature type="transmembrane region" description="Helical" evidence="2">
    <location>
        <begin position="373"/>
        <end position="391"/>
    </location>
</feature>
<feature type="transmembrane region" description="Helical" evidence="2">
    <location>
        <begin position="403"/>
        <end position="421"/>
    </location>
</feature>
<dbReference type="Pfam" id="PF19040">
    <property type="entry name" value="SGNH"/>
    <property type="match status" value="1"/>
</dbReference>
<feature type="transmembrane region" description="Helical" evidence="2">
    <location>
        <begin position="274"/>
        <end position="296"/>
    </location>
</feature>
<feature type="compositionally biased region" description="Polar residues" evidence="1">
    <location>
        <begin position="10"/>
        <end position="31"/>
    </location>
</feature>
<evidence type="ECO:0000259" key="4">
    <source>
        <dbReference type="Pfam" id="PF19040"/>
    </source>
</evidence>
<dbReference type="EMBL" id="JNBS01000772">
    <property type="protein sequence ID" value="OQS03775.1"/>
    <property type="molecule type" value="Genomic_DNA"/>
</dbReference>
<feature type="transmembrane region" description="Helical" evidence="2">
    <location>
        <begin position="302"/>
        <end position="319"/>
    </location>
</feature>
<feature type="transmembrane region" description="Helical" evidence="2">
    <location>
        <begin position="148"/>
        <end position="167"/>
    </location>
</feature>
<dbReference type="PANTHER" id="PTHR23028">
    <property type="entry name" value="ACETYLTRANSFERASE"/>
    <property type="match status" value="1"/>
</dbReference>
<dbReference type="STRING" id="74557.A0A1W0A0H6"/>
<accession>A0A1W0A0H6</accession>
<evidence type="ECO:0000259" key="3">
    <source>
        <dbReference type="Pfam" id="PF01757"/>
    </source>
</evidence>
<gene>
    <name evidence="5" type="ORF">THRCLA_03936</name>
</gene>
<feature type="transmembrane region" description="Helical" evidence="2">
    <location>
        <begin position="80"/>
        <end position="100"/>
    </location>
</feature>
<proteinExistence type="predicted"/>
<reference evidence="5 6" key="1">
    <citation type="journal article" date="2014" name="Genome Biol. Evol.">
        <title>The secreted proteins of Achlya hypogyna and Thraustotheca clavata identify the ancestral oomycete secretome and reveal gene acquisitions by horizontal gene transfer.</title>
        <authorList>
            <person name="Misner I."/>
            <person name="Blouin N."/>
            <person name="Leonard G."/>
            <person name="Richards T.A."/>
            <person name="Lane C.E."/>
        </authorList>
    </citation>
    <scope>NUCLEOTIDE SEQUENCE [LARGE SCALE GENOMIC DNA]</scope>
    <source>
        <strain evidence="5 6">ATCC 34112</strain>
    </source>
</reference>
<dbReference type="GO" id="GO:0016020">
    <property type="term" value="C:membrane"/>
    <property type="evidence" value="ECO:0007669"/>
    <property type="project" value="TreeGrafter"/>
</dbReference>
<dbReference type="InterPro" id="IPR002656">
    <property type="entry name" value="Acyl_transf_3_dom"/>
</dbReference>
<comment type="caution">
    <text evidence="5">The sequence shown here is derived from an EMBL/GenBank/DDBJ whole genome shotgun (WGS) entry which is preliminary data.</text>
</comment>
<dbReference type="PANTHER" id="PTHR23028:SF53">
    <property type="entry name" value="ACYL_TRANSF_3 DOMAIN-CONTAINING PROTEIN"/>
    <property type="match status" value="1"/>
</dbReference>
<dbReference type="Pfam" id="PF01757">
    <property type="entry name" value="Acyl_transf_3"/>
    <property type="match status" value="1"/>
</dbReference>
<dbReference type="AlphaFoldDB" id="A0A1W0A0H6"/>
<evidence type="ECO:0000256" key="1">
    <source>
        <dbReference type="SAM" id="MobiDB-lite"/>
    </source>
</evidence>